<dbReference type="OrthoDB" id="9769862at2"/>
<evidence type="ECO:0000256" key="1">
    <source>
        <dbReference type="ARBA" id="ARBA00004651"/>
    </source>
</evidence>
<feature type="transmembrane region" description="Helical" evidence="6">
    <location>
        <begin position="340"/>
        <end position="358"/>
    </location>
</feature>
<keyword evidence="2" id="KW-1003">Cell membrane</keyword>
<dbReference type="InterPro" id="IPR050833">
    <property type="entry name" value="Poly_Biosynth_Transport"/>
</dbReference>
<feature type="transmembrane region" description="Helical" evidence="6">
    <location>
        <begin position="42"/>
        <end position="60"/>
    </location>
</feature>
<evidence type="ECO:0000256" key="6">
    <source>
        <dbReference type="SAM" id="Phobius"/>
    </source>
</evidence>
<dbReference type="EMBL" id="NAFI01000178">
    <property type="protein sequence ID" value="OSJ06726.1"/>
    <property type="molecule type" value="Genomic_DNA"/>
</dbReference>
<feature type="transmembrane region" description="Helical" evidence="6">
    <location>
        <begin position="394"/>
        <end position="415"/>
    </location>
</feature>
<keyword evidence="4 6" id="KW-1133">Transmembrane helix</keyword>
<comment type="subcellular location">
    <subcellularLocation>
        <location evidence="1">Cell membrane</location>
        <topology evidence="1">Multi-pass membrane protein</topology>
    </subcellularLocation>
</comment>
<dbReference type="InterPro" id="IPR002797">
    <property type="entry name" value="Polysacc_synth"/>
</dbReference>
<dbReference type="PANTHER" id="PTHR30250:SF11">
    <property type="entry name" value="O-ANTIGEN TRANSPORTER-RELATED"/>
    <property type="match status" value="1"/>
</dbReference>
<feature type="transmembrane region" description="Helical" evidence="6">
    <location>
        <begin position="121"/>
        <end position="141"/>
    </location>
</feature>
<dbReference type="GO" id="GO:0005886">
    <property type="term" value="C:plasma membrane"/>
    <property type="evidence" value="ECO:0007669"/>
    <property type="project" value="UniProtKB-SubCell"/>
</dbReference>
<keyword evidence="5 6" id="KW-0472">Membrane</keyword>
<dbReference type="Proteomes" id="UP000193553">
    <property type="component" value="Unassembled WGS sequence"/>
</dbReference>
<reference evidence="7 8" key="1">
    <citation type="submission" date="2017-03" db="EMBL/GenBank/DDBJ databases">
        <title>Whole genome sequences of fourteen strains of Bradyrhizobium canariense and one strain of Bradyrhizobium japonicum isolated from Lupinus (Papilionoideae: Genisteae) species in Algeria.</title>
        <authorList>
            <person name="Crovadore J."/>
            <person name="Chekireb D."/>
            <person name="Brachmann A."/>
            <person name="Chablais R."/>
            <person name="Cochard B."/>
            <person name="Lefort F."/>
        </authorList>
    </citation>
    <scope>NUCLEOTIDE SEQUENCE [LARGE SCALE GENOMIC DNA]</scope>
    <source>
        <strain evidence="7 8">UBMA195</strain>
    </source>
</reference>
<sequence>MIKTLLRHSYWNAVATFSHQASTFVSNFLVIKLLDRATYGKYALVILTAFYAASILQFAIGSTASKFVARYVNDPMRLRSTIWSCAAFTLASSCLGLGLLALTSGILARGVFVEPSLAQPLAIASLAVPGLIAMIFLIGLLQGLHDFRSLAVSSVASSVFFVAIVTGGAWAAGLTGAIWGFAAGSTLRGLIMGAVTLTVLKGRRIRRFSWRSLRHRVRHEIFRFQIPAGLAGFVTVPTLWLIPTILTRNTQNFADVASYSVLIMLKTLIVLPASVISIALQPSAEKACASHQFYQAMRVFRISSITAFAFAVTAAFFFVVFAKEVLGVFGKSFTAASSELQLVMIAAIAESLATTLYMRIQAASRMWSSIFVTLLPRDVTMLVIVAAFTTKYGLQAAIAGHVAGAIVNLAGVYWLSAKSIGSLRSQSAQMAPSIPSALGERTATR</sequence>
<keyword evidence="3 6" id="KW-0812">Transmembrane</keyword>
<gene>
    <name evidence="7" type="ORF">BSZ18_21780</name>
</gene>
<evidence type="ECO:0008006" key="9">
    <source>
        <dbReference type="Google" id="ProtNLM"/>
    </source>
</evidence>
<evidence type="ECO:0000256" key="5">
    <source>
        <dbReference type="ARBA" id="ARBA00023136"/>
    </source>
</evidence>
<feature type="transmembrane region" description="Helical" evidence="6">
    <location>
        <begin position="257"/>
        <end position="280"/>
    </location>
</feature>
<feature type="transmembrane region" description="Helical" evidence="6">
    <location>
        <begin position="221"/>
        <end position="242"/>
    </location>
</feature>
<evidence type="ECO:0000256" key="4">
    <source>
        <dbReference type="ARBA" id="ARBA00022989"/>
    </source>
</evidence>
<protein>
    <recommendedName>
        <fullName evidence="9">Membrane protein involved in the export of O-antigen and teichoic acid</fullName>
    </recommendedName>
</protein>
<feature type="transmembrane region" description="Helical" evidence="6">
    <location>
        <begin position="81"/>
        <end position="101"/>
    </location>
</feature>
<feature type="transmembrane region" description="Helical" evidence="6">
    <location>
        <begin position="178"/>
        <end position="200"/>
    </location>
</feature>
<evidence type="ECO:0000313" key="8">
    <source>
        <dbReference type="Proteomes" id="UP000193553"/>
    </source>
</evidence>
<proteinExistence type="predicted"/>
<comment type="caution">
    <text evidence="7">The sequence shown here is derived from an EMBL/GenBank/DDBJ whole genome shotgun (WGS) entry which is preliminary data.</text>
</comment>
<dbReference type="Pfam" id="PF01943">
    <property type="entry name" value="Polysacc_synt"/>
    <property type="match status" value="1"/>
</dbReference>
<evidence type="ECO:0000313" key="7">
    <source>
        <dbReference type="EMBL" id="OSJ06726.1"/>
    </source>
</evidence>
<dbReference type="RefSeq" id="WP_085359992.1">
    <property type="nucleotide sequence ID" value="NZ_NAFD01000181.1"/>
</dbReference>
<dbReference type="PANTHER" id="PTHR30250">
    <property type="entry name" value="PST FAMILY PREDICTED COLANIC ACID TRANSPORTER"/>
    <property type="match status" value="1"/>
</dbReference>
<evidence type="ECO:0000256" key="2">
    <source>
        <dbReference type="ARBA" id="ARBA00022475"/>
    </source>
</evidence>
<feature type="transmembrane region" description="Helical" evidence="6">
    <location>
        <begin position="300"/>
        <end position="320"/>
    </location>
</feature>
<name>A0A1X3GMX2_9BRAD</name>
<organism evidence="7 8">
    <name type="scientific">Bradyrhizobium canariense</name>
    <dbReference type="NCBI Taxonomy" id="255045"/>
    <lineage>
        <taxon>Bacteria</taxon>
        <taxon>Pseudomonadati</taxon>
        <taxon>Pseudomonadota</taxon>
        <taxon>Alphaproteobacteria</taxon>
        <taxon>Hyphomicrobiales</taxon>
        <taxon>Nitrobacteraceae</taxon>
        <taxon>Bradyrhizobium</taxon>
    </lineage>
</organism>
<accession>A0A1X3GMX2</accession>
<evidence type="ECO:0000256" key="3">
    <source>
        <dbReference type="ARBA" id="ARBA00022692"/>
    </source>
</evidence>
<dbReference type="AlphaFoldDB" id="A0A1X3GMX2"/>
<feature type="transmembrane region" description="Helical" evidence="6">
    <location>
        <begin position="370"/>
        <end position="388"/>
    </location>
</feature>
<feature type="transmembrane region" description="Helical" evidence="6">
    <location>
        <begin position="150"/>
        <end position="172"/>
    </location>
</feature>